<proteinExistence type="predicted"/>
<comment type="caution">
    <text evidence="1">The sequence shown here is derived from an EMBL/GenBank/DDBJ whole genome shotgun (WGS) entry which is preliminary data.</text>
</comment>
<sequence length="196" mass="21789">MRKRYQTLVDLDATAEDRAASADRGLRWLVEQGVVRPETVAREAFRRCGEHPPGERWHTAVAPSDGEPGDGVTVVAVGCVFDGGPLREPEQAWCPHCAGRLHLLPTEGRAGPGGRQPWDRVKDAIDTWVDTGRAVLACGHCGRDGDLTAWTWEGNYFAFAHLGFEFWDWPELRDSFVEEFARVLDGHRLTVVRGSV</sequence>
<evidence type="ECO:0000313" key="1">
    <source>
        <dbReference type="EMBL" id="MEU3552771.1"/>
    </source>
</evidence>
<keyword evidence="2" id="KW-1185">Reference proteome</keyword>
<dbReference type="RefSeq" id="WP_108953734.1">
    <property type="nucleotide sequence ID" value="NZ_BEVZ01000003.1"/>
</dbReference>
<reference evidence="1 2" key="1">
    <citation type="submission" date="2024-06" db="EMBL/GenBank/DDBJ databases">
        <title>The Natural Products Discovery Center: Release of the First 8490 Sequenced Strains for Exploring Actinobacteria Biosynthetic Diversity.</title>
        <authorList>
            <person name="Kalkreuter E."/>
            <person name="Kautsar S.A."/>
            <person name="Yang D."/>
            <person name="Bader C.D."/>
            <person name="Teijaro C.N."/>
            <person name="Fluegel L."/>
            <person name="Davis C.M."/>
            <person name="Simpson J.R."/>
            <person name="Lauterbach L."/>
            <person name="Steele A.D."/>
            <person name="Gui C."/>
            <person name="Meng S."/>
            <person name="Li G."/>
            <person name="Viehrig K."/>
            <person name="Ye F."/>
            <person name="Su P."/>
            <person name="Kiefer A.F."/>
            <person name="Nichols A."/>
            <person name="Cepeda A.J."/>
            <person name="Yan W."/>
            <person name="Fan B."/>
            <person name="Jiang Y."/>
            <person name="Adhikari A."/>
            <person name="Zheng C.-J."/>
            <person name="Schuster L."/>
            <person name="Cowan T.M."/>
            <person name="Smanski M.J."/>
            <person name="Chevrette M.G."/>
            <person name="De Carvalho L.P.S."/>
            <person name="Shen B."/>
        </authorList>
    </citation>
    <scope>NUCLEOTIDE SEQUENCE [LARGE SCALE GENOMIC DNA]</scope>
    <source>
        <strain evidence="1 2">NPDC038104</strain>
    </source>
</reference>
<dbReference type="EMBL" id="JBEZUR010000001">
    <property type="protein sequence ID" value="MEU3552771.1"/>
    <property type="molecule type" value="Genomic_DNA"/>
</dbReference>
<protein>
    <submittedName>
        <fullName evidence="1">Uncharacterized protein</fullName>
    </submittedName>
</protein>
<dbReference type="Proteomes" id="UP001550850">
    <property type="component" value="Unassembled WGS sequence"/>
</dbReference>
<organism evidence="1 2">
    <name type="scientific">Streptomyces fragilis</name>
    <dbReference type="NCBI Taxonomy" id="67301"/>
    <lineage>
        <taxon>Bacteria</taxon>
        <taxon>Bacillati</taxon>
        <taxon>Actinomycetota</taxon>
        <taxon>Actinomycetes</taxon>
        <taxon>Kitasatosporales</taxon>
        <taxon>Streptomycetaceae</taxon>
        <taxon>Streptomyces</taxon>
    </lineage>
</organism>
<gene>
    <name evidence="1" type="ORF">AB0E65_00815</name>
</gene>
<evidence type="ECO:0000313" key="2">
    <source>
        <dbReference type="Proteomes" id="UP001550850"/>
    </source>
</evidence>
<accession>A0ABV2YB72</accession>
<name>A0ABV2YB72_9ACTN</name>